<dbReference type="AlphaFoldDB" id="W6S969"/>
<gene>
    <name evidence="2" type="ORF">LPU83_pLPU83d_1306</name>
</gene>
<evidence type="ECO:0000313" key="2">
    <source>
        <dbReference type="EMBL" id="CDM62676.1"/>
    </source>
</evidence>
<dbReference type="PATRIC" id="fig|348824.6.peg.7025"/>
<keyword evidence="3" id="KW-1185">Reference proteome</keyword>
<evidence type="ECO:0000256" key="1">
    <source>
        <dbReference type="SAM" id="MobiDB-lite"/>
    </source>
</evidence>
<dbReference type="Proteomes" id="UP000019443">
    <property type="component" value="Plasmid pLPU83d"/>
</dbReference>
<reference evidence="2" key="1">
    <citation type="submission" date="2013-11" db="EMBL/GenBank/DDBJ databases">
        <title>Draft genome sequence of the broad-host-range Rhizobium sp. LPU83 strain, a member of the low-genetic diversity Oregon-like Rhizobium sp. group.</title>
        <authorList>
            <person name="Wibberg D."/>
            <person name="Puehler A."/>
            <person name="Schlueter A."/>
        </authorList>
    </citation>
    <scope>NUCLEOTIDE SEQUENCE [LARGE SCALE GENOMIC DNA]</scope>
    <source>
        <strain evidence="2">LPU83</strain>
        <plasmid evidence="2">pLPU83d</plasmid>
    </source>
</reference>
<keyword evidence="2" id="KW-0614">Plasmid</keyword>
<name>W6S969_9HYPH</name>
<protein>
    <submittedName>
        <fullName evidence="2">Uncharacterized protein</fullName>
    </submittedName>
</protein>
<organism evidence="2 3">
    <name type="scientific">Rhizobium favelukesii</name>
    <dbReference type="NCBI Taxonomy" id="348824"/>
    <lineage>
        <taxon>Bacteria</taxon>
        <taxon>Pseudomonadati</taxon>
        <taxon>Pseudomonadota</taxon>
        <taxon>Alphaproteobacteria</taxon>
        <taxon>Hyphomicrobiales</taxon>
        <taxon>Rhizobiaceae</taxon>
        <taxon>Rhizobium/Agrobacterium group</taxon>
        <taxon>Rhizobium</taxon>
    </lineage>
</organism>
<sequence length="124" mass="13252">MGQTPTPGSAWLNADDARSVLVKDGRAGRARPHAVDSFLAEMAKALLSPSVPLLANSVVSDVSQRLERRQRCGATYRGCRRATGKPGCHEDLSCTARRSAGRARNGFLGEPTPYPISSHAAYTD</sequence>
<dbReference type="KEGG" id="rhl:LPU83_pLPU83d_1306"/>
<feature type="region of interest" description="Disordered" evidence="1">
    <location>
        <begin position="105"/>
        <end position="124"/>
    </location>
</feature>
<evidence type="ECO:0000313" key="3">
    <source>
        <dbReference type="Proteomes" id="UP000019443"/>
    </source>
</evidence>
<accession>W6S969</accession>
<geneLocation type="plasmid" evidence="2 3">
    <name>pLPU83d</name>
</geneLocation>
<dbReference type="EMBL" id="HG916855">
    <property type="protein sequence ID" value="CDM62676.1"/>
    <property type="molecule type" value="Genomic_DNA"/>
</dbReference>
<proteinExistence type="predicted"/>
<dbReference type="HOGENOM" id="CLU_2002072_0_0_5"/>